<dbReference type="InterPro" id="IPR015424">
    <property type="entry name" value="PyrdxlP-dep_Trfase"/>
</dbReference>
<dbReference type="InterPro" id="IPR015422">
    <property type="entry name" value="PyrdxlP-dep_Trfase_small"/>
</dbReference>
<keyword evidence="1" id="KW-0663">Pyridoxal phosphate</keyword>
<reference evidence="4" key="1">
    <citation type="submission" date="2009-08" db="EMBL/GenBank/DDBJ databases">
        <title>The complete genome of Chitinophaga pinensis DSM 2588.</title>
        <authorList>
            <consortium name="US DOE Joint Genome Institute (JGI-PGF)"/>
            <person name="Lucas S."/>
            <person name="Copeland A."/>
            <person name="Lapidus A."/>
            <person name="Glavina del Rio T."/>
            <person name="Dalin E."/>
            <person name="Tice H."/>
            <person name="Bruce D."/>
            <person name="Goodwin L."/>
            <person name="Pitluck S."/>
            <person name="Kyrpides N."/>
            <person name="Mavromatis K."/>
            <person name="Ivanova N."/>
            <person name="Mikhailova N."/>
            <person name="Sims D."/>
            <person name="Meinche L."/>
            <person name="Brettin T."/>
            <person name="Detter J.C."/>
            <person name="Han C."/>
            <person name="Larimer F."/>
            <person name="Land M."/>
            <person name="Hauser L."/>
            <person name="Markowitz V."/>
            <person name="Cheng J.-F."/>
            <person name="Hugenholtz P."/>
            <person name="Woyke T."/>
            <person name="Wu D."/>
            <person name="Spring S."/>
            <person name="Klenk H.-P."/>
            <person name="Eisen J.A."/>
        </authorList>
    </citation>
    <scope>NUCLEOTIDE SEQUENCE [LARGE SCALE GENOMIC DNA]</scope>
    <source>
        <strain evidence="4">ATCC 43595 / DSM 2588 / LMG 13176 / NBRC 15968 / NCIMB 11800 / UQM 2034</strain>
    </source>
</reference>
<evidence type="ECO:0000256" key="1">
    <source>
        <dbReference type="ARBA" id="ARBA00022898"/>
    </source>
</evidence>
<keyword evidence="3" id="KW-0808">Transferase</keyword>
<dbReference type="Pfam" id="PF00266">
    <property type="entry name" value="Aminotran_5"/>
    <property type="match status" value="1"/>
</dbReference>
<protein>
    <submittedName>
        <fullName evidence="3">Aminotransferase class V</fullName>
    </submittedName>
</protein>
<dbReference type="OrthoDB" id="513408at2"/>
<dbReference type="PANTHER" id="PTHR43586:SF24">
    <property type="entry name" value="BLR4730 PROTEIN"/>
    <property type="match status" value="1"/>
</dbReference>
<dbReference type="EMBL" id="CP001699">
    <property type="protein sequence ID" value="ACU61985.1"/>
    <property type="molecule type" value="Genomic_DNA"/>
</dbReference>
<dbReference type="InterPro" id="IPR000192">
    <property type="entry name" value="Aminotrans_V_dom"/>
</dbReference>
<keyword evidence="3" id="KW-0032">Aminotransferase</keyword>
<dbReference type="PANTHER" id="PTHR43586">
    <property type="entry name" value="CYSTEINE DESULFURASE"/>
    <property type="match status" value="1"/>
</dbReference>
<dbReference type="AlphaFoldDB" id="A0A979GYS0"/>
<gene>
    <name evidence="3" type="ordered locus">Cpin_4543</name>
</gene>
<feature type="domain" description="Aminotransferase class V" evidence="2">
    <location>
        <begin position="18"/>
        <end position="383"/>
    </location>
</feature>
<evidence type="ECO:0000313" key="4">
    <source>
        <dbReference type="Proteomes" id="UP000002215"/>
    </source>
</evidence>
<proteinExistence type="predicted"/>
<dbReference type="RefSeq" id="WP_012792153.1">
    <property type="nucleotide sequence ID" value="NC_013132.1"/>
</dbReference>
<dbReference type="Gene3D" id="3.90.1150.10">
    <property type="entry name" value="Aspartate Aminotransferase, domain 1"/>
    <property type="match status" value="1"/>
</dbReference>
<reference evidence="3 4" key="2">
    <citation type="journal article" date="2010" name="Stand. Genomic Sci.">
        <title>Complete genome sequence of Chitinophaga pinensis type strain (UQM 2034).</title>
        <authorList>
            <person name="Glavina Del Rio T."/>
            <person name="Abt B."/>
            <person name="Spring S."/>
            <person name="Lapidus A."/>
            <person name="Nolan M."/>
            <person name="Tice H."/>
            <person name="Copeland A."/>
            <person name="Cheng J.F."/>
            <person name="Chen F."/>
            <person name="Bruce D."/>
            <person name="Goodwin L."/>
            <person name="Pitluck S."/>
            <person name="Ivanova N."/>
            <person name="Mavromatis K."/>
            <person name="Mikhailova N."/>
            <person name="Pati A."/>
            <person name="Chen A."/>
            <person name="Palaniappan K."/>
            <person name="Land M."/>
            <person name="Hauser L."/>
            <person name="Chang Y.J."/>
            <person name="Jeffries C.D."/>
            <person name="Chain P."/>
            <person name="Saunders E."/>
            <person name="Detter J.C."/>
            <person name="Brettin T."/>
            <person name="Rohde M."/>
            <person name="Goker M."/>
            <person name="Bristow J."/>
            <person name="Eisen J.A."/>
            <person name="Markowitz V."/>
            <person name="Hugenholtz P."/>
            <person name="Kyrpides N.C."/>
            <person name="Klenk H.P."/>
            <person name="Lucas S."/>
        </authorList>
    </citation>
    <scope>NUCLEOTIDE SEQUENCE [LARGE SCALE GENOMIC DNA]</scope>
    <source>
        <strain evidence="4">ATCC 43595 / DSM 2588 / LMG 13176 / NBRC 15968 / NCIMB 11800 / UQM 2034</strain>
    </source>
</reference>
<evidence type="ECO:0000313" key="3">
    <source>
        <dbReference type="EMBL" id="ACU61985.1"/>
    </source>
</evidence>
<dbReference type="InterPro" id="IPR015421">
    <property type="entry name" value="PyrdxlP-dep_Trfase_major"/>
</dbReference>
<dbReference type="Proteomes" id="UP000002215">
    <property type="component" value="Chromosome"/>
</dbReference>
<organism evidence="3 4">
    <name type="scientific">Chitinophaga pinensis (strain ATCC 43595 / DSM 2588 / LMG 13176 / NBRC 15968 / NCIMB 11800 / UQM 2034)</name>
    <dbReference type="NCBI Taxonomy" id="485918"/>
    <lineage>
        <taxon>Bacteria</taxon>
        <taxon>Pseudomonadati</taxon>
        <taxon>Bacteroidota</taxon>
        <taxon>Chitinophagia</taxon>
        <taxon>Chitinophagales</taxon>
        <taxon>Chitinophagaceae</taxon>
        <taxon>Chitinophaga</taxon>
    </lineage>
</organism>
<evidence type="ECO:0000259" key="2">
    <source>
        <dbReference type="Pfam" id="PF00266"/>
    </source>
</evidence>
<dbReference type="Gene3D" id="3.40.640.10">
    <property type="entry name" value="Type I PLP-dependent aspartate aminotransferase-like (Major domain)"/>
    <property type="match status" value="1"/>
</dbReference>
<dbReference type="GO" id="GO:0008483">
    <property type="term" value="F:transaminase activity"/>
    <property type="evidence" value="ECO:0007669"/>
    <property type="project" value="UniProtKB-KW"/>
</dbReference>
<dbReference type="KEGG" id="cpi:Cpin_4543"/>
<dbReference type="SUPFAM" id="SSF53383">
    <property type="entry name" value="PLP-dependent transferases"/>
    <property type="match status" value="1"/>
</dbReference>
<accession>A0A979GYS0</accession>
<name>A0A979GYS0_CHIPD</name>
<sequence length="391" mass="43449">MDIQKIRRDTIGCEQLIHLNNAGAALMPAVVANGIRDYISAEETGGGYETADKYSAELDQFYTYMAKLLHCRSENIAFTTNATDSFNRALSAVPFKQGDVILTTENDYPSNFIAFISLQKRLGIEIVTVRNTPSGETDLEDLEQKINTLQPRLVSVTHVPTSSGLVQPVAAIGNITKRYDTLYLLDACQSVGQLAVDAIATGADFISGTFRKFLRGPRGAGFLYISDKALQSGLEPLFPDLRGAEWTGIHAYTHREDAKRFEDWETAFALMAGSTAAIKYLLDIGIQEVQTRNETLTAYLRHQLGNVPGVQLQDKGKHPCSIVTFSIANQEPERFKQYFKQHGVNIYTTARSSAIIDFTQKGIEWVARVSPHYYNTEAEIDRFMQLLTAIA</sequence>